<proteinExistence type="predicted"/>
<evidence type="ECO:0000256" key="1">
    <source>
        <dbReference type="ARBA" id="ARBA00023015"/>
    </source>
</evidence>
<dbReference type="PROSITE" id="PS50848">
    <property type="entry name" value="START"/>
    <property type="match status" value="1"/>
</dbReference>
<evidence type="ECO:0000256" key="2">
    <source>
        <dbReference type="ARBA" id="ARBA00023125"/>
    </source>
</evidence>
<sequence length="235" mass="27029">MQIYEQMHLLSPLVQAREFYVLRYCQHIEMGTWVLADVSCDYLRGRSRISPTCCWKHPSGCIGVVQWTYQGTSFIMFFINFPLKLWRFWYCFVSCIEHVEVDDRFEVHPIYEDLVKSALGFGAKRWVMALQRACECYTYMVEAGRPGRELGGACKNSFPGQPTGIIISAASSFWVPAPYERVLKYLNDHIMRSQDVLCFGNPVREIMHIPTGSHSANRISVLQVSLCLSVSLTEF</sequence>
<gene>
    <name evidence="7" type="ORF">Cgig2_017016</name>
</gene>
<reference evidence="7" key="1">
    <citation type="submission" date="2022-04" db="EMBL/GenBank/DDBJ databases">
        <title>Carnegiea gigantea Genome sequencing and assembly v2.</title>
        <authorList>
            <person name="Copetti D."/>
            <person name="Sanderson M.J."/>
            <person name="Burquez A."/>
            <person name="Wojciechowski M.F."/>
        </authorList>
    </citation>
    <scope>NUCLEOTIDE SEQUENCE</scope>
    <source>
        <strain evidence="7">SGP5-SGP5p</strain>
        <tissue evidence="7">Aerial part</tissue>
    </source>
</reference>
<evidence type="ECO:0000313" key="8">
    <source>
        <dbReference type="Proteomes" id="UP001153076"/>
    </source>
</evidence>
<dbReference type="Pfam" id="PF25797">
    <property type="entry name" value="PDF2_C"/>
    <property type="match status" value="1"/>
</dbReference>
<dbReference type="InterPro" id="IPR042160">
    <property type="entry name" value="HD-Zip_IV"/>
</dbReference>
<dbReference type="Pfam" id="PF01852">
    <property type="entry name" value="START"/>
    <property type="match status" value="1"/>
</dbReference>
<evidence type="ECO:0000256" key="4">
    <source>
        <dbReference type="ARBA" id="ARBA00023163"/>
    </source>
</evidence>
<keyword evidence="4" id="KW-0804">Transcription</keyword>
<dbReference type="OrthoDB" id="6159439at2759"/>
<name>A0A9Q1QI88_9CARY</name>
<dbReference type="InterPro" id="IPR057993">
    <property type="entry name" value="HD-Zip_IV_C"/>
</dbReference>
<evidence type="ECO:0000256" key="3">
    <source>
        <dbReference type="ARBA" id="ARBA00023155"/>
    </source>
</evidence>
<accession>A0A9Q1QI88</accession>
<dbReference type="Proteomes" id="UP001153076">
    <property type="component" value="Unassembled WGS sequence"/>
</dbReference>
<dbReference type="AlphaFoldDB" id="A0A9Q1QI88"/>
<dbReference type="GO" id="GO:0008289">
    <property type="term" value="F:lipid binding"/>
    <property type="evidence" value="ECO:0007669"/>
    <property type="project" value="InterPro"/>
</dbReference>
<feature type="domain" description="START" evidence="6">
    <location>
        <begin position="1"/>
        <end position="139"/>
    </location>
</feature>
<evidence type="ECO:0000256" key="5">
    <source>
        <dbReference type="ARBA" id="ARBA00023242"/>
    </source>
</evidence>
<dbReference type="EMBL" id="JAKOGI010000117">
    <property type="protein sequence ID" value="KAJ8443533.1"/>
    <property type="molecule type" value="Genomic_DNA"/>
</dbReference>
<protein>
    <recommendedName>
        <fullName evidence="6">START domain-containing protein</fullName>
    </recommendedName>
</protein>
<keyword evidence="5" id="KW-0539">Nucleus</keyword>
<keyword evidence="3" id="KW-0371">Homeobox</keyword>
<dbReference type="SUPFAM" id="SSF55961">
    <property type="entry name" value="Bet v1-like"/>
    <property type="match status" value="1"/>
</dbReference>
<dbReference type="InterPro" id="IPR002913">
    <property type="entry name" value="START_lipid-bd_dom"/>
</dbReference>
<comment type="caution">
    <text evidence="7">The sequence shown here is derived from an EMBL/GenBank/DDBJ whole genome shotgun (WGS) entry which is preliminary data.</text>
</comment>
<dbReference type="PANTHER" id="PTHR45654:SF9">
    <property type="entry name" value="HOMEOBOX-LEUCINE ZIPPER PROTEIN HDG10-RELATED"/>
    <property type="match status" value="1"/>
</dbReference>
<keyword evidence="1" id="KW-0805">Transcription regulation</keyword>
<keyword evidence="2" id="KW-0238">DNA-binding</keyword>
<evidence type="ECO:0000313" key="7">
    <source>
        <dbReference type="EMBL" id="KAJ8443533.1"/>
    </source>
</evidence>
<keyword evidence="8" id="KW-1185">Reference proteome</keyword>
<dbReference type="GO" id="GO:0003677">
    <property type="term" value="F:DNA binding"/>
    <property type="evidence" value="ECO:0007669"/>
    <property type="project" value="UniProtKB-KW"/>
</dbReference>
<evidence type="ECO:0000259" key="6">
    <source>
        <dbReference type="PROSITE" id="PS50848"/>
    </source>
</evidence>
<dbReference type="PANTHER" id="PTHR45654">
    <property type="entry name" value="HOMEOBOX-LEUCINE ZIPPER PROTEIN MERISTEM L1"/>
    <property type="match status" value="1"/>
</dbReference>
<organism evidence="7 8">
    <name type="scientific">Carnegiea gigantea</name>
    <dbReference type="NCBI Taxonomy" id="171969"/>
    <lineage>
        <taxon>Eukaryota</taxon>
        <taxon>Viridiplantae</taxon>
        <taxon>Streptophyta</taxon>
        <taxon>Embryophyta</taxon>
        <taxon>Tracheophyta</taxon>
        <taxon>Spermatophyta</taxon>
        <taxon>Magnoliopsida</taxon>
        <taxon>eudicotyledons</taxon>
        <taxon>Gunneridae</taxon>
        <taxon>Pentapetalae</taxon>
        <taxon>Caryophyllales</taxon>
        <taxon>Cactineae</taxon>
        <taxon>Cactaceae</taxon>
        <taxon>Cactoideae</taxon>
        <taxon>Echinocereeae</taxon>
        <taxon>Carnegiea</taxon>
    </lineage>
</organism>